<evidence type="ECO:0000313" key="1">
    <source>
        <dbReference type="EMBL" id="MEB3347286.1"/>
    </source>
</evidence>
<sequence>MVRGRGRAEVVRVDNLALARDNLPLRFDLLILVFDPLRLRGDSLPIIFDKQISADPKKGGSNYLGIASHYLFDNSKHLYRCFEL</sequence>
<evidence type="ECO:0000313" key="2">
    <source>
        <dbReference type="Proteomes" id="UP001327027"/>
    </source>
</evidence>
<keyword evidence="2" id="KW-1185">Reference proteome</keyword>
<organism evidence="1 2">
    <name type="scientific">Aquimarina gracilis</name>
    <dbReference type="NCBI Taxonomy" id="874422"/>
    <lineage>
        <taxon>Bacteria</taxon>
        <taxon>Pseudomonadati</taxon>
        <taxon>Bacteroidota</taxon>
        <taxon>Flavobacteriia</taxon>
        <taxon>Flavobacteriales</taxon>
        <taxon>Flavobacteriaceae</taxon>
        <taxon>Aquimarina</taxon>
    </lineage>
</organism>
<dbReference type="Proteomes" id="UP001327027">
    <property type="component" value="Unassembled WGS sequence"/>
</dbReference>
<proteinExistence type="predicted"/>
<dbReference type="EMBL" id="JAYKLX010000008">
    <property type="protein sequence ID" value="MEB3347286.1"/>
    <property type="molecule type" value="Genomic_DNA"/>
</dbReference>
<protein>
    <submittedName>
        <fullName evidence="1">Uncharacterized protein</fullName>
    </submittedName>
</protein>
<name>A0ABU5ZZJ4_9FLAO</name>
<comment type="caution">
    <text evidence="1">The sequence shown here is derived from an EMBL/GenBank/DDBJ whole genome shotgun (WGS) entry which is preliminary data.</text>
</comment>
<gene>
    <name evidence="1" type="ORF">U6A24_17555</name>
</gene>
<dbReference type="RefSeq" id="WP_324181309.1">
    <property type="nucleotide sequence ID" value="NZ_BAABAW010000025.1"/>
</dbReference>
<reference evidence="1 2" key="1">
    <citation type="journal article" date="2013" name="Int. J. Syst. Evol. Microbiol.">
        <title>Aquimarina gracilis sp. nov., isolated from the gut microflora of a mussel, Mytilus coruscus, and emended description of Aquimarina spongiae.</title>
        <authorList>
            <person name="Park S.C."/>
            <person name="Choe H.N."/>
            <person name="Baik K.S."/>
            <person name="Seong C.N."/>
        </authorList>
    </citation>
    <scope>NUCLEOTIDE SEQUENCE [LARGE SCALE GENOMIC DNA]</scope>
    <source>
        <strain evidence="1 2">PSC32</strain>
    </source>
</reference>
<accession>A0ABU5ZZJ4</accession>